<dbReference type="EMBL" id="CP168151">
    <property type="protein sequence ID" value="XFD39161.1"/>
    <property type="molecule type" value="Genomic_DNA"/>
</dbReference>
<proteinExistence type="predicted"/>
<gene>
    <name evidence="1" type="ORF">O0236_006910</name>
</gene>
<protein>
    <submittedName>
        <fullName evidence="1">Uncharacterized protein</fullName>
    </submittedName>
</protein>
<organism evidence="1 2">
    <name type="scientific">Lentilactobacillus terminaliae</name>
    <dbReference type="NCBI Taxonomy" id="3003483"/>
    <lineage>
        <taxon>Bacteria</taxon>
        <taxon>Bacillati</taxon>
        <taxon>Bacillota</taxon>
        <taxon>Bacilli</taxon>
        <taxon>Lactobacillales</taxon>
        <taxon>Lactobacillaceae</taxon>
        <taxon>Lentilactobacillus</taxon>
    </lineage>
</organism>
<dbReference type="Proteomes" id="UP001149860">
    <property type="component" value="Chromosome"/>
</dbReference>
<name>A0ACD5DCP7_9LACO</name>
<sequence length="139" mass="16196">MKKHWKSILILLSFTLIITPLLTACGTYSTKNAQGYEIATVNSINGQIFADDNLHDPNGHKFAYYYDQNIDKNNVYITRDGQWYRYNLHSNKKITKPFQGNIPNKQELLKNRILLSDNSRNDFIIQGNVKKLMNMLKQK</sequence>
<reference evidence="1" key="1">
    <citation type="submission" date="2024-08" db="EMBL/GenBank/DDBJ databases">
        <title>Lentilactobacillus sp. nov., isolated from tree bark.</title>
        <authorList>
            <person name="Phuengjayaem S."/>
            <person name="Tanasupawat S."/>
        </authorList>
    </citation>
    <scope>NUCLEOTIDE SEQUENCE</scope>
    <source>
        <strain evidence="1">SPB1-3</strain>
    </source>
</reference>
<keyword evidence="2" id="KW-1185">Reference proteome</keyword>
<accession>A0ACD5DCP7</accession>
<evidence type="ECO:0000313" key="2">
    <source>
        <dbReference type="Proteomes" id="UP001149860"/>
    </source>
</evidence>
<evidence type="ECO:0000313" key="1">
    <source>
        <dbReference type="EMBL" id="XFD39161.1"/>
    </source>
</evidence>